<proteinExistence type="predicted"/>
<dbReference type="AlphaFoldDB" id="A0A8K0XZI5"/>
<dbReference type="RefSeq" id="WP_238713855.1">
    <property type="nucleotide sequence ID" value="NZ_JAEPBH010000022.1"/>
</dbReference>
<reference evidence="1" key="1">
    <citation type="submission" date="2021-01" db="EMBL/GenBank/DDBJ databases">
        <title>Intestinitalea alba gen. nov., sp. nov., a novel genus of the family Enterobacteriaceae, isolated from the gut of the plastic-eating mealworm Tenebrio molitor L.</title>
        <authorList>
            <person name="Yang Y."/>
        </authorList>
    </citation>
    <scope>NUCLEOTIDE SEQUENCE</scope>
    <source>
        <strain evidence="1">BIT-L3</strain>
    </source>
</reference>
<protein>
    <submittedName>
        <fullName evidence="1">Uncharacterized protein</fullName>
    </submittedName>
</protein>
<keyword evidence="2" id="KW-1185">Reference proteome</keyword>
<accession>A0A8K0XZI5</accession>
<evidence type="ECO:0000313" key="1">
    <source>
        <dbReference type="EMBL" id="MBK4715639.1"/>
    </source>
</evidence>
<sequence>MVLRAEQYVALYRLNMGLALPFFTLPLLSISGKPLVEGLFFVYKKPGAARTGEKND</sequence>
<comment type="caution">
    <text evidence="1">The sequence shown here is derived from an EMBL/GenBank/DDBJ whole genome shotgun (WGS) entry which is preliminary data.</text>
</comment>
<evidence type="ECO:0000313" key="2">
    <source>
        <dbReference type="Proteomes" id="UP000659047"/>
    </source>
</evidence>
<dbReference type="EMBL" id="JAEPBH010000022">
    <property type="protein sequence ID" value="MBK4715639.1"/>
    <property type="molecule type" value="Genomic_DNA"/>
</dbReference>
<gene>
    <name evidence="1" type="ORF">JJB97_09895</name>
</gene>
<dbReference type="Proteomes" id="UP000659047">
    <property type="component" value="Unassembled WGS sequence"/>
</dbReference>
<organism evidence="1 2">
    <name type="scientific">Tenebrionibacter intestinalis</name>
    <dbReference type="NCBI Taxonomy" id="2799638"/>
    <lineage>
        <taxon>Bacteria</taxon>
        <taxon>Pseudomonadati</taxon>
        <taxon>Pseudomonadota</taxon>
        <taxon>Gammaproteobacteria</taxon>
        <taxon>Enterobacterales</taxon>
        <taxon>Enterobacteriaceae</taxon>
        <taxon>Tenebrionibacter/Tenebrionicola group</taxon>
        <taxon>Tenebrionibacter</taxon>
    </lineage>
</organism>
<name>A0A8K0XZI5_9ENTR</name>